<evidence type="ECO:0000313" key="13">
    <source>
        <dbReference type="Proteomes" id="UP000807504"/>
    </source>
</evidence>
<dbReference type="InterPro" id="IPR009038">
    <property type="entry name" value="GOLD_dom"/>
</dbReference>
<sequence>MASKTNAFYFYLKEGDEKCFIRELPDKTLLIAHYRCQAISKDSEGEKNSVPDSVKENGMMVEVLNPHNKIVLSRKYRSEGSFSFTSHEPGEHTICMHTKDFKSSGRTLKIDLEIQVGEHTINYTAVAKKQKLSEMQTKLKQLNEKAAEIIKELDYQRYREELFRESTEAISKRILMWSVAQTIVLIMVGVWQVQNFRMFIESKKLV</sequence>
<evidence type="ECO:0000256" key="10">
    <source>
        <dbReference type="SAM" id="Phobius"/>
    </source>
</evidence>
<keyword evidence="4 8" id="KW-0812">Transmembrane</keyword>
<evidence type="ECO:0000256" key="8">
    <source>
        <dbReference type="RuleBase" id="RU003827"/>
    </source>
</evidence>
<dbReference type="Proteomes" id="UP000807504">
    <property type="component" value="Unassembled WGS sequence"/>
</dbReference>
<keyword evidence="13" id="KW-1185">Reference proteome</keyword>
<dbReference type="PROSITE" id="PS50866">
    <property type="entry name" value="GOLD"/>
    <property type="match status" value="1"/>
</dbReference>
<evidence type="ECO:0000256" key="6">
    <source>
        <dbReference type="ARBA" id="ARBA00022989"/>
    </source>
</evidence>
<feature type="domain" description="GOLD" evidence="11">
    <location>
        <begin position="17"/>
        <end position="116"/>
    </location>
</feature>
<keyword evidence="9" id="KW-0175">Coiled coil</keyword>
<evidence type="ECO:0000256" key="5">
    <source>
        <dbReference type="ARBA" id="ARBA00022729"/>
    </source>
</evidence>
<keyword evidence="6 10" id="KW-1133">Transmembrane helix</keyword>
<comment type="similarity">
    <text evidence="2 8">Belongs to the EMP24/GP25L family.</text>
</comment>
<comment type="caution">
    <text evidence="12">The sequence shown here is derived from an EMBL/GenBank/DDBJ whole genome shotgun (WGS) entry which is preliminary data.</text>
</comment>
<dbReference type="PANTHER" id="PTHR22811">
    <property type="entry name" value="TRANSMEMBRANE EMP24 DOMAIN-CONTAINING PROTEIN"/>
    <property type="match status" value="1"/>
</dbReference>
<dbReference type="InterPro" id="IPR015720">
    <property type="entry name" value="Emp24-like"/>
</dbReference>
<comment type="subcellular location">
    <subcellularLocation>
        <location evidence="1 8">Membrane</location>
        <topology evidence="1 8">Single-pass type I membrane protein</topology>
    </subcellularLocation>
</comment>
<gene>
    <name evidence="12" type="ORF">HNY73_009465</name>
</gene>
<evidence type="ECO:0000256" key="4">
    <source>
        <dbReference type="ARBA" id="ARBA00022692"/>
    </source>
</evidence>
<evidence type="ECO:0000256" key="9">
    <source>
        <dbReference type="SAM" id="Coils"/>
    </source>
</evidence>
<feature type="coiled-coil region" evidence="9">
    <location>
        <begin position="125"/>
        <end position="152"/>
    </location>
</feature>
<name>A0A8T0F9Q8_ARGBR</name>
<protein>
    <submittedName>
        <fullName evidence="12">Transmembrane emp24 domain-containing protein like</fullName>
    </submittedName>
</protein>
<dbReference type="EMBL" id="JABXBU010000015">
    <property type="protein sequence ID" value="KAF8787916.1"/>
    <property type="molecule type" value="Genomic_DNA"/>
</dbReference>
<reference evidence="12" key="2">
    <citation type="submission" date="2020-06" db="EMBL/GenBank/DDBJ databases">
        <authorList>
            <person name="Sheffer M."/>
        </authorList>
    </citation>
    <scope>NUCLEOTIDE SEQUENCE</scope>
</reference>
<feature type="transmembrane region" description="Helical" evidence="10">
    <location>
        <begin position="174"/>
        <end position="193"/>
    </location>
</feature>
<proteinExistence type="inferred from homology"/>
<evidence type="ECO:0000256" key="1">
    <source>
        <dbReference type="ARBA" id="ARBA00004479"/>
    </source>
</evidence>
<dbReference type="SMART" id="SM01190">
    <property type="entry name" value="EMP24_GP25L"/>
    <property type="match status" value="1"/>
</dbReference>
<keyword evidence="7 10" id="KW-0472">Membrane</keyword>
<organism evidence="12 13">
    <name type="scientific">Argiope bruennichi</name>
    <name type="common">Wasp spider</name>
    <name type="synonym">Aranea bruennichi</name>
    <dbReference type="NCBI Taxonomy" id="94029"/>
    <lineage>
        <taxon>Eukaryota</taxon>
        <taxon>Metazoa</taxon>
        <taxon>Ecdysozoa</taxon>
        <taxon>Arthropoda</taxon>
        <taxon>Chelicerata</taxon>
        <taxon>Arachnida</taxon>
        <taxon>Araneae</taxon>
        <taxon>Araneomorphae</taxon>
        <taxon>Entelegynae</taxon>
        <taxon>Araneoidea</taxon>
        <taxon>Araneidae</taxon>
        <taxon>Argiope</taxon>
    </lineage>
</organism>
<dbReference type="AlphaFoldDB" id="A0A8T0F9Q8"/>
<accession>A0A8T0F9Q8</accession>
<dbReference type="GO" id="GO:0016020">
    <property type="term" value="C:membrane"/>
    <property type="evidence" value="ECO:0007669"/>
    <property type="project" value="UniProtKB-SubCell"/>
</dbReference>
<keyword evidence="5" id="KW-0732">Signal</keyword>
<evidence type="ECO:0000256" key="2">
    <source>
        <dbReference type="ARBA" id="ARBA00007104"/>
    </source>
</evidence>
<reference evidence="12" key="1">
    <citation type="journal article" date="2020" name="bioRxiv">
        <title>Chromosome-level reference genome of the European wasp spider Argiope bruennichi: a resource for studies on range expansion and evolutionary adaptation.</title>
        <authorList>
            <person name="Sheffer M.M."/>
            <person name="Hoppe A."/>
            <person name="Krehenwinkel H."/>
            <person name="Uhl G."/>
            <person name="Kuss A.W."/>
            <person name="Jensen L."/>
            <person name="Jensen C."/>
            <person name="Gillespie R.G."/>
            <person name="Hoff K.J."/>
            <person name="Prost S."/>
        </authorList>
    </citation>
    <scope>NUCLEOTIDE SEQUENCE</scope>
</reference>
<keyword evidence="3" id="KW-0217">Developmental protein</keyword>
<dbReference type="Pfam" id="PF01105">
    <property type="entry name" value="EMP24_GP25L"/>
    <property type="match status" value="1"/>
</dbReference>
<evidence type="ECO:0000256" key="7">
    <source>
        <dbReference type="ARBA" id="ARBA00023136"/>
    </source>
</evidence>
<evidence type="ECO:0000256" key="3">
    <source>
        <dbReference type="ARBA" id="ARBA00022473"/>
    </source>
</evidence>
<evidence type="ECO:0000259" key="11">
    <source>
        <dbReference type="PROSITE" id="PS50866"/>
    </source>
</evidence>
<evidence type="ECO:0000313" key="12">
    <source>
        <dbReference type="EMBL" id="KAF8787916.1"/>
    </source>
</evidence>